<dbReference type="Ensembl" id="ENSECRT00000021803.1">
    <property type="protein sequence ID" value="ENSECRP00000021339.1"/>
    <property type="gene ID" value="ENSECRG00000014390.1"/>
</dbReference>
<dbReference type="SUPFAM" id="SSF48726">
    <property type="entry name" value="Immunoglobulin"/>
    <property type="match status" value="6"/>
</dbReference>
<gene>
    <name evidence="5" type="primary">LOC114661616</name>
</gene>
<feature type="domain" description="Ig-like" evidence="4">
    <location>
        <begin position="468"/>
        <end position="578"/>
    </location>
</feature>
<organism evidence="5 6">
    <name type="scientific">Erpetoichthys calabaricus</name>
    <name type="common">Rope fish</name>
    <name type="synonym">Calamoichthys calabaricus</name>
    <dbReference type="NCBI Taxonomy" id="27687"/>
    <lineage>
        <taxon>Eukaryota</taxon>
        <taxon>Metazoa</taxon>
        <taxon>Chordata</taxon>
        <taxon>Craniata</taxon>
        <taxon>Vertebrata</taxon>
        <taxon>Euteleostomi</taxon>
        <taxon>Actinopterygii</taxon>
        <taxon>Polypteriformes</taxon>
        <taxon>Polypteridae</taxon>
        <taxon>Erpetoichthys</taxon>
    </lineage>
</organism>
<protein>
    <submittedName>
        <fullName evidence="5">Uncharacterized LOC114661616</fullName>
    </submittedName>
</protein>
<feature type="signal peptide" evidence="3">
    <location>
        <begin position="1"/>
        <end position="19"/>
    </location>
</feature>
<dbReference type="PROSITE" id="PS50835">
    <property type="entry name" value="IG_LIKE"/>
    <property type="match status" value="5"/>
</dbReference>
<feature type="domain" description="Ig-like" evidence="4">
    <location>
        <begin position="236"/>
        <end position="357"/>
    </location>
</feature>
<evidence type="ECO:0000313" key="5">
    <source>
        <dbReference type="Ensembl" id="ENSECRP00000021339.1"/>
    </source>
</evidence>
<evidence type="ECO:0000256" key="1">
    <source>
        <dbReference type="ARBA" id="ARBA00023319"/>
    </source>
</evidence>
<dbReference type="InterPro" id="IPR036179">
    <property type="entry name" value="Ig-like_dom_sf"/>
</dbReference>
<dbReference type="InterPro" id="IPR013783">
    <property type="entry name" value="Ig-like_fold"/>
</dbReference>
<keyword evidence="3" id="KW-0732">Signal</keyword>
<feature type="chain" id="PRO_5034699581" evidence="3">
    <location>
        <begin position="20"/>
        <end position="735"/>
    </location>
</feature>
<keyword evidence="6" id="KW-1185">Reference proteome</keyword>
<dbReference type="InterPro" id="IPR003597">
    <property type="entry name" value="Ig_C1-set"/>
</dbReference>
<feature type="transmembrane region" description="Helical" evidence="2">
    <location>
        <begin position="233"/>
        <end position="255"/>
    </location>
</feature>
<evidence type="ECO:0000259" key="4">
    <source>
        <dbReference type="PROSITE" id="PS50835"/>
    </source>
</evidence>
<dbReference type="Gene3D" id="2.60.40.10">
    <property type="entry name" value="Immunoglobulins"/>
    <property type="match status" value="6"/>
</dbReference>
<reference evidence="5" key="3">
    <citation type="submission" date="2025-09" db="UniProtKB">
        <authorList>
            <consortium name="Ensembl"/>
        </authorList>
    </citation>
    <scope>IDENTIFICATION</scope>
</reference>
<keyword evidence="2" id="KW-0472">Membrane</keyword>
<keyword evidence="1" id="KW-0393">Immunoglobulin domain</keyword>
<dbReference type="PANTHER" id="PTHR23411">
    <property type="entry name" value="TAPASIN"/>
    <property type="match status" value="1"/>
</dbReference>
<proteinExistence type="predicted"/>
<feature type="domain" description="Ig-like" evidence="4">
    <location>
        <begin position="131"/>
        <end position="221"/>
    </location>
</feature>
<feature type="domain" description="Ig-like" evidence="4">
    <location>
        <begin position="589"/>
        <end position="696"/>
    </location>
</feature>
<dbReference type="Proteomes" id="UP000694620">
    <property type="component" value="Chromosome 12"/>
</dbReference>
<dbReference type="InterPro" id="IPR050380">
    <property type="entry name" value="Immune_Resp_Modulators"/>
</dbReference>
<reference evidence="5" key="2">
    <citation type="submission" date="2025-08" db="UniProtKB">
        <authorList>
            <consortium name="Ensembl"/>
        </authorList>
    </citation>
    <scope>IDENTIFICATION</scope>
</reference>
<accession>A0A8C4SSA5</accession>
<evidence type="ECO:0000256" key="3">
    <source>
        <dbReference type="SAM" id="SignalP"/>
    </source>
</evidence>
<dbReference type="AlphaFoldDB" id="A0A8C4SSA5"/>
<name>A0A8C4SSA5_ERPCA</name>
<dbReference type="InterPro" id="IPR007110">
    <property type="entry name" value="Ig-like_dom"/>
</dbReference>
<dbReference type="CDD" id="cd00098">
    <property type="entry name" value="IgC1"/>
    <property type="match status" value="2"/>
</dbReference>
<keyword evidence="2" id="KW-1133">Transmembrane helix</keyword>
<dbReference type="SMART" id="SM00409">
    <property type="entry name" value="IG"/>
    <property type="match status" value="2"/>
</dbReference>
<dbReference type="SMART" id="SM00407">
    <property type="entry name" value="IGc1"/>
    <property type="match status" value="3"/>
</dbReference>
<evidence type="ECO:0000256" key="2">
    <source>
        <dbReference type="SAM" id="Phobius"/>
    </source>
</evidence>
<evidence type="ECO:0000313" key="6">
    <source>
        <dbReference type="Proteomes" id="UP000694620"/>
    </source>
</evidence>
<dbReference type="Pfam" id="PF07654">
    <property type="entry name" value="C1-set"/>
    <property type="match status" value="3"/>
</dbReference>
<feature type="domain" description="Ig-like" evidence="4">
    <location>
        <begin position="21"/>
        <end position="126"/>
    </location>
</feature>
<dbReference type="InterPro" id="IPR003599">
    <property type="entry name" value="Ig_sub"/>
</dbReference>
<keyword evidence="2" id="KW-0812">Transmembrane</keyword>
<reference evidence="5" key="1">
    <citation type="submission" date="2021-06" db="EMBL/GenBank/DDBJ databases">
        <authorList>
            <consortium name="Wellcome Sanger Institute Data Sharing"/>
        </authorList>
    </citation>
    <scope>NUCLEOTIDE SEQUENCE [LARGE SCALE GENOMIC DNA]</scope>
</reference>
<dbReference type="GeneTree" id="ENSGT00940000163371"/>
<sequence>MEMVGLLLLVALLSPGSDGVPRAYTSHLTVVAVRNEAIILQCMFSVTPGPIDPKRVDVTWYQYGFPVAMFQNGVALERHDAYLSESDIRQGNASLLLKPVAKRDEGQYECEIAHGGKKHMVSMSLTVRVPPKVVVFPERVQLLTENSVTCAARSFYPKAISFTWMRNGHPVKEMNSTTPQINRDGTYNSESVYRFTARSRDELSCVVEHEALEQPLRRFITYLGRTVAEMMTVIIPVLLVFIVLLLVCWWSSVLLSPLAQSKVNNVEGEQAEIQCTLKSWTLTLVTLQWFLNSQKISLDQKGPPAYTLKGDTEEKGNRLKKTTILLFTASRKDHAEAELRCRATHRLTRRSVERSVMLGQVYARPQLSDIENISEYSDADVKLQITAEEFYPRDIGFTWTLGEERGTTEMPEIIDNPDGTFSARSICSVPLSWVQMAGFRVSVEVDHISQGKLLRTATGDTPGIDGRPLLSDIQVVRFTKLGEPCNLSCTVSRFFPSAVTVTWLRAKAEGGHQPVTAGSPHWTATVNRPTPEKRNNIYEVTSEVQFTPKQLSEFEEMTYICRVGHMTLMGQPIEKTAGNLELEGCQKMPRAMDLKIHFVELNQPCILSCTITDFYPKEIKVTWLRRDKEKKQWEAGTPQWKATTAHYGPSMRKNTFDLVTQVKFTPMQLSELEDMEFFCTVQHLSITGKYMERSSAGVYIPGWLLAQQAKKFGTTAGYVDNNEKGFTSNLYFGDD</sequence>